<feature type="region of interest" description="Disordered" evidence="1">
    <location>
        <begin position="79"/>
        <end position="98"/>
    </location>
</feature>
<reference evidence="2" key="2">
    <citation type="submission" date="2010-02" db="EMBL/GenBank/DDBJ databases">
        <authorList>
            <person name="Genoscope - CEA"/>
        </authorList>
    </citation>
    <scope>NUCLEOTIDE SEQUENCE</scope>
    <source>
        <strain evidence="2">CFBP2957</strain>
        <plasmid evidence="2">RCFBPv3_mp</plasmid>
    </source>
</reference>
<name>D8P3E1_RALSL</name>
<sequence>MAPEEREKLENLVRCGQVRFITIDANVVRENGLALKHGLLSQLTQFNGSRFSLTLSAIVIREVQRHIAEFHRDQLAGWPGGRVAENRSQIKEPAGSSR</sequence>
<proteinExistence type="predicted"/>
<dbReference type="RefSeq" id="WP_013207952.1">
    <property type="nucleotide sequence ID" value="NC_014309.1"/>
</dbReference>
<evidence type="ECO:0000256" key="1">
    <source>
        <dbReference type="SAM" id="MobiDB-lite"/>
    </source>
</evidence>
<dbReference type="AlphaFoldDB" id="D8P3E1"/>
<evidence type="ECO:0008006" key="3">
    <source>
        <dbReference type="Google" id="ProtNLM"/>
    </source>
</evidence>
<organism evidence="2">
    <name type="scientific">Ralstonia solanacearum CFBP2957</name>
    <dbReference type="NCBI Taxonomy" id="859656"/>
    <lineage>
        <taxon>Bacteria</taxon>
        <taxon>Pseudomonadati</taxon>
        <taxon>Pseudomonadota</taxon>
        <taxon>Betaproteobacteria</taxon>
        <taxon>Burkholderiales</taxon>
        <taxon>Burkholderiaceae</taxon>
        <taxon>Ralstonia</taxon>
        <taxon>Ralstonia solanacearum species complex</taxon>
    </lineage>
</organism>
<dbReference type="EMBL" id="FP885907">
    <property type="protein sequence ID" value="CBJ53427.1"/>
    <property type="molecule type" value="Genomic_DNA"/>
</dbReference>
<reference evidence="2" key="1">
    <citation type="journal article" date="2010" name="BMC Genomics">
        <title>Genomes of three tomato pathogens within the Ralstonia solanacearum species complex reveal significant evolutionary divergence.</title>
        <authorList>
            <person name="Remenant B."/>
            <person name="Coupat-Goutaland B."/>
            <person name="Guidot A."/>
            <person name="Cellier G."/>
            <person name="Wicker E."/>
            <person name="Allen C."/>
            <person name="Fegan M."/>
            <person name="Pruvost O."/>
            <person name="Elbaz M."/>
            <person name="Calteau A."/>
            <person name="Salvignol G."/>
            <person name="Mornico D."/>
            <person name="Mangenot S."/>
            <person name="Barbe V."/>
            <person name="Medigue C."/>
            <person name="Prior P."/>
        </authorList>
    </citation>
    <scope>NUCLEOTIDE SEQUENCE [LARGE SCALE GENOMIC DNA]</scope>
    <source>
        <strain evidence="2">CFBP2957</strain>
        <plasmid evidence="2">RCFBPv3_mp</plasmid>
    </source>
</reference>
<gene>
    <name evidence="2" type="ORF">RCFBP_mp10640</name>
</gene>
<protein>
    <recommendedName>
        <fullName evidence="3">DUF4935 domain-containing protein</fullName>
    </recommendedName>
</protein>
<accession>D8P3E1</accession>
<geneLocation type="plasmid" evidence="2">
    <name>RCFBPv3_mp</name>
</geneLocation>
<evidence type="ECO:0000313" key="2">
    <source>
        <dbReference type="EMBL" id="CBJ53427.1"/>
    </source>
</evidence>
<keyword evidence="2" id="KW-0614">Plasmid</keyword>